<reference evidence="3 4" key="1">
    <citation type="submission" date="2012-04" db="EMBL/GenBank/DDBJ databases">
        <title>The Genome Sequence of Saprolegnia declina VS20.</title>
        <authorList>
            <consortium name="The Broad Institute Genome Sequencing Platform"/>
            <person name="Russ C."/>
            <person name="Nusbaum C."/>
            <person name="Tyler B."/>
            <person name="van West P."/>
            <person name="Dieguez-Uribeondo J."/>
            <person name="de Bruijn I."/>
            <person name="Tripathy S."/>
            <person name="Jiang R."/>
            <person name="Young S.K."/>
            <person name="Zeng Q."/>
            <person name="Gargeya S."/>
            <person name="Fitzgerald M."/>
            <person name="Haas B."/>
            <person name="Abouelleil A."/>
            <person name="Alvarado L."/>
            <person name="Arachchi H.M."/>
            <person name="Berlin A."/>
            <person name="Chapman S.B."/>
            <person name="Goldberg J."/>
            <person name="Griggs A."/>
            <person name="Gujja S."/>
            <person name="Hansen M."/>
            <person name="Howarth C."/>
            <person name="Imamovic A."/>
            <person name="Larimer J."/>
            <person name="McCowen C."/>
            <person name="Montmayeur A."/>
            <person name="Murphy C."/>
            <person name="Neiman D."/>
            <person name="Pearson M."/>
            <person name="Priest M."/>
            <person name="Roberts A."/>
            <person name="Saif S."/>
            <person name="Shea T."/>
            <person name="Sisk P."/>
            <person name="Sykes S."/>
            <person name="Wortman J."/>
            <person name="Nusbaum C."/>
            <person name="Birren B."/>
        </authorList>
    </citation>
    <scope>NUCLEOTIDE SEQUENCE [LARGE SCALE GENOMIC DNA]</scope>
    <source>
        <strain evidence="3 4">VS20</strain>
    </source>
</reference>
<feature type="compositionally biased region" description="Low complexity" evidence="1">
    <location>
        <begin position="280"/>
        <end position="294"/>
    </location>
</feature>
<feature type="region of interest" description="Disordered" evidence="1">
    <location>
        <begin position="267"/>
        <end position="299"/>
    </location>
</feature>
<proteinExistence type="predicted"/>
<dbReference type="VEuPathDB" id="FungiDB:SDRG_01839"/>
<dbReference type="RefSeq" id="XP_008605612.1">
    <property type="nucleotide sequence ID" value="XM_008607390.1"/>
</dbReference>
<evidence type="ECO:0000256" key="1">
    <source>
        <dbReference type="SAM" id="MobiDB-lite"/>
    </source>
</evidence>
<dbReference type="GeneID" id="19942566"/>
<sequence>MKIAPVVALTVSALALSAMAQGRGYGRDDDYTDDGYGQVDGYGDYDDNYAHDDGYGGEEETGYGAPAQGYGDEEEDAGYGAPKPRRYGQPSGYGAPQSDGYGAPKSDGYGAPKSNGYDEPTSYKKTKKPAGYDAYPASMYKNSPYRTDDKKYVEYTDGYEPRAPKVDAPFPTITLEDEPPLSLPPLDTFHCFLSGAPWTNCGGRSLRDYFLDQCFSMYYAMTTAADGICSGKVEPKGSDAFYHGYGTAEDHDGTRGYGYGRSRSVLAETEEGYSKPQPKPKGYGKPTKKPQGYKAPATQAPPKANYCDAYQEEKCLQSQYTSITLATVQCLTENTVRILFIERYAASAAVNPIEGPVLYLKKLHQFISSVIACQPDKIANYPTLWRRSGNYNPTAPYSVYGGSAYRVQLPRCTSNAATGWDTSETNARFHCNNVEDLLLSNPALGYFPYQRDAGDITYSLRALKQCKTSAAVDTAGVGYLVKKCLFHTNLAEEDNHGQDLSPLLWTNPDTLFGLLDGQNTITNRNDATLRVRTIAEIAANNGGLAKQPILEGNGVLYFCAFYACRANNGGDASSCFPGVSRSDWDLLSSNYWVPTWNDLTTEINDCVANKYLTPQDVKDVSKPLLDELHQRTHICMAENEIVSFYNKINGAFDPKVQDGHIVFLRRLANEKCFLESQGDCRSNQDLYSDLFNILKTLHNRCLSVKFATQDAASEPEPYADEYDDGYDGVVA</sequence>
<keyword evidence="4" id="KW-1185">Reference proteome</keyword>
<protein>
    <recommendedName>
        <fullName evidence="5">Secreted protein</fullName>
    </recommendedName>
</protein>
<gene>
    <name evidence="3" type="ORF">SDRG_01839</name>
</gene>
<accession>T0S6I4</accession>
<feature type="chain" id="PRO_5004571899" description="Secreted protein" evidence="2">
    <location>
        <begin position="21"/>
        <end position="731"/>
    </location>
</feature>
<dbReference type="Proteomes" id="UP000030762">
    <property type="component" value="Unassembled WGS sequence"/>
</dbReference>
<dbReference type="EMBL" id="JH767135">
    <property type="protein sequence ID" value="EQC40768.1"/>
    <property type="molecule type" value="Genomic_DNA"/>
</dbReference>
<evidence type="ECO:0008006" key="5">
    <source>
        <dbReference type="Google" id="ProtNLM"/>
    </source>
</evidence>
<evidence type="ECO:0000313" key="3">
    <source>
        <dbReference type="EMBL" id="EQC40768.1"/>
    </source>
</evidence>
<evidence type="ECO:0000256" key="2">
    <source>
        <dbReference type="SAM" id="SignalP"/>
    </source>
</evidence>
<dbReference type="eggNOG" id="ENOG502S91X">
    <property type="taxonomic scope" value="Eukaryota"/>
</dbReference>
<evidence type="ECO:0000313" key="4">
    <source>
        <dbReference type="Proteomes" id="UP000030762"/>
    </source>
</evidence>
<feature type="signal peptide" evidence="2">
    <location>
        <begin position="1"/>
        <end position="20"/>
    </location>
</feature>
<dbReference type="OrthoDB" id="73240at2759"/>
<feature type="region of interest" description="Disordered" evidence="1">
    <location>
        <begin position="23"/>
        <end position="128"/>
    </location>
</feature>
<name>T0S6I4_SAPDV</name>
<dbReference type="InParanoid" id="T0S6I4"/>
<dbReference type="AlphaFoldDB" id="T0S6I4"/>
<dbReference type="OMA" id="RTHICMA"/>
<organism evidence="3 4">
    <name type="scientific">Saprolegnia diclina (strain VS20)</name>
    <dbReference type="NCBI Taxonomy" id="1156394"/>
    <lineage>
        <taxon>Eukaryota</taxon>
        <taxon>Sar</taxon>
        <taxon>Stramenopiles</taxon>
        <taxon>Oomycota</taxon>
        <taxon>Saprolegniomycetes</taxon>
        <taxon>Saprolegniales</taxon>
        <taxon>Saprolegniaceae</taxon>
        <taxon>Saprolegnia</taxon>
    </lineage>
</organism>
<keyword evidence="2" id="KW-0732">Signal</keyword>